<proteinExistence type="inferred from homology"/>
<dbReference type="EMBL" id="NIOF01000003">
    <property type="protein sequence ID" value="OWQ91395.1"/>
    <property type="molecule type" value="Genomic_DNA"/>
</dbReference>
<feature type="domain" description="Alpha-D-phosphohexomutase alpha/beta/alpha" evidence="10">
    <location>
        <begin position="214"/>
        <end position="318"/>
    </location>
</feature>
<comment type="similarity">
    <text evidence="2 7">Belongs to the phosphohexose mutase family.</text>
</comment>
<evidence type="ECO:0000256" key="3">
    <source>
        <dbReference type="ARBA" id="ARBA00022553"/>
    </source>
</evidence>
<evidence type="ECO:0000256" key="4">
    <source>
        <dbReference type="ARBA" id="ARBA00022723"/>
    </source>
</evidence>
<keyword evidence="4 7" id="KW-0479">Metal-binding</keyword>
<sequence>MTTRISPRAGQPAREEDLIDVSALRGAYFSLIPNSEDPQQRVRFGTSGHRGSSLDGSFNERHIWAITQAICDYRKSAGTTGPLFLGIDTHALSLPARTSALEVLAANGVDVRVAPSGQFTPTPAVSLAILDFNRMHAPGPLADGIIVTPSHNPPRDGGFKYNLPHGGPADSHAASVIEELANQHLAEHCKRVRRVEVARPLASGAARPYDFLQRYVVALSHVIDLQAIRESGIRIGVDPMGGAGLMYWEAIADRYGLPLTVVNANIDPTFSFMPLDWDGQIRMDPSSAFAMQALTRQCSLFDVAFACDTDHDRHGVVCPSSGLLPPNHFLSVATDYLLMHRPQWPMTAAVGKTVVTTSMIDRIAQAMDRRVLETPVGFKWFAQGLHDCELAVACEESAGASFLRRDGSAWTTEKDGIVAGLLAAEITARAGADPGLYYRTLSATLGSTWSDRIDAPATRGQRTRLANAKAEDFQQRVLAGDEIMQVQTRAPGNDQPIGGIKLTSRRGWVAMRPSGTEDVYKVYAESFESEEHLQKLLCAAQLLADGVVANADR</sequence>
<dbReference type="AlphaFoldDB" id="A0A246JFK2"/>
<organism evidence="12 13">
    <name type="scientific">Roseateles aquatilis</name>
    <dbReference type="NCBI Taxonomy" id="431061"/>
    <lineage>
        <taxon>Bacteria</taxon>
        <taxon>Pseudomonadati</taxon>
        <taxon>Pseudomonadota</taxon>
        <taxon>Betaproteobacteria</taxon>
        <taxon>Burkholderiales</taxon>
        <taxon>Sphaerotilaceae</taxon>
        <taxon>Roseateles</taxon>
    </lineage>
</organism>
<dbReference type="Pfam" id="PF02880">
    <property type="entry name" value="PGM_PMM_III"/>
    <property type="match status" value="1"/>
</dbReference>
<evidence type="ECO:0000259" key="9">
    <source>
        <dbReference type="Pfam" id="PF02878"/>
    </source>
</evidence>
<gene>
    <name evidence="12" type="ORF">CDN99_09560</name>
</gene>
<dbReference type="InterPro" id="IPR036900">
    <property type="entry name" value="A-D-PHexomutase_C_sf"/>
</dbReference>
<dbReference type="InterPro" id="IPR016066">
    <property type="entry name" value="A-D-PHexomutase_CS"/>
</dbReference>
<evidence type="ECO:0000259" key="10">
    <source>
        <dbReference type="Pfam" id="PF02879"/>
    </source>
</evidence>
<dbReference type="SUPFAM" id="SSF55957">
    <property type="entry name" value="Phosphoglucomutase, C-terminal domain"/>
    <property type="match status" value="1"/>
</dbReference>
<dbReference type="PANTHER" id="PTHR45745">
    <property type="entry name" value="PHOSPHOMANNOMUTASE 45A"/>
    <property type="match status" value="1"/>
</dbReference>
<comment type="caution">
    <text evidence="12">The sequence shown here is derived from an EMBL/GenBank/DDBJ whole genome shotgun (WGS) entry which is preliminary data.</text>
</comment>
<protein>
    <submittedName>
        <fullName evidence="12">Alpha-D-glucose phosphate-specific phosphoglucomutase</fullName>
    </submittedName>
</protein>
<evidence type="ECO:0000256" key="5">
    <source>
        <dbReference type="ARBA" id="ARBA00022842"/>
    </source>
</evidence>
<dbReference type="SUPFAM" id="SSF53738">
    <property type="entry name" value="Phosphoglucomutase, first 3 domains"/>
    <property type="match status" value="3"/>
</dbReference>
<dbReference type="GO" id="GO:0005975">
    <property type="term" value="P:carbohydrate metabolic process"/>
    <property type="evidence" value="ECO:0007669"/>
    <property type="project" value="InterPro"/>
</dbReference>
<dbReference type="Proteomes" id="UP000197468">
    <property type="component" value="Unassembled WGS sequence"/>
</dbReference>
<keyword evidence="3" id="KW-0597">Phosphoprotein</keyword>
<dbReference type="Pfam" id="PF02879">
    <property type="entry name" value="PGM_PMM_II"/>
    <property type="match status" value="1"/>
</dbReference>
<evidence type="ECO:0000256" key="1">
    <source>
        <dbReference type="ARBA" id="ARBA00001946"/>
    </source>
</evidence>
<evidence type="ECO:0000313" key="12">
    <source>
        <dbReference type="EMBL" id="OWQ91395.1"/>
    </source>
</evidence>
<dbReference type="Gene3D" id="3.30.310.50">
    <property type="entry name" value="Alpha-D-phosphohexomutase, C-terminal domain"/>
    <property type="match status" value="1"/>
</dbReference>
<feature type="domain" description="Alpha-D-phosphohexomutase C-terminal" evidence="8">
    <location>
        <begin position="477"/>
        <end position="536"/>
    </location>
</feature>
<evidence type="ECO:0000256" key="7">
    <source>
        <dbReference type="RuleBase" id="RU004326"/>
    </source>
</evidence>
<name>A0A246JFK2_9BURK</name>
<dbReference type="GO" id="GO:0008973">
    <property type="term" value="F:phosphopentomutase activity"/>
    <property type="evidence" value="ECO:0007669"/>
    <property type="project" value="TreeGrafter"/>
</dbReference>
<dbReference type="PANTHER" id="PTHR45745:SF1">
    <property type="entry name" value="PHOSPHOGLUCOMUTASE 2B-RELATED"/>
    <property type="match status" value="1"/>
</dbReference>
<dbReference type="InterPro" id="IPR005845">
    <property type="entry name" value="A-D-PHexomutase_a/b/a-II"/>
</dbReference>
<dbReference type="GO" id="GO:0000287">
    <property type="term" value="F:magnesium ion binding"/>
    <property type="evidence" value="ECO:0007669"/>
    <property type="project" value="InterPro"/>
</dbReference>
<keyword evidence="13" id="KW-1185">Reference proteome</keyword>
<dbReference type="InterPro" id="IPR016055">
    <property type="entry name" value="A-D-PHexomutase_a/b/a-I/II/III"/>
</dbReference>
<feature type="domain" description="Alpha-D-phosphohexomutase alpha/beta/alpha" evidence="11">
    <location>
        <begin position="326"/>
        <end position="435"/>
    </location>
</feature>
<dbReference type="InterPro" id="IPR005843">
    <property type="entry name" value="A-D-PHexomutase_C"/>
</dbReference>
<dbReference type="GO" id="GO:0006166">
    <property type="term" value="P:purine ribonucleoside salvage"/>
    <property type="evidence" value="ECO:0007669"/>
    <property type="project" value="TreeGrafter"/>
</dbReference>
<comment type="cofactor">
    <cofactor evidence="1">
        <name>Mg(2+)</name>
        <dbReference type="ChEBI" id="CHEBI:18420"/>
    </cofactor>
</comment>
<evidence type="ECO:0000259" key="11">
    <source>
        <dbReference type="Pfam" id="PF02880"/>
    </source>
</evidence>
<dbReference type="PROSITE" id="PS00710">
    <property type="entry name" value="PGM_PMM"/>
    <property type="match status" value="1"/>
</dbReference>
<dbReference type="InterPro" id="IPR005844">
    <property type="entry name" value="A-D-PHexomutase_a/b/a-I"/>
</dbReference>
<evidence type="ECO:0000259" key="8">
    <source>
        <dbReference type="Pfam" id="PF00408"/>
    </source>
</evidence>
<evidence type="ECO:0000313" key="13">
    <source>
        <dbReference type="Proteomes" id="UP000197468"/>
    </source>
</evidence>
<feature type="domain" description="Alpha-D-phosphohexomutase alpha/beta/alpha" evidence="9">
    <location>
        <begin position="43"/>
        <end position="183"/>
    </location>
</feature>
<keyword evidence="5 7" id="KW-0460">Magnesium</keyword>
<dbReference type="RefSeq" id="WP_088384622.1">
    <property type="nucleotide sequence ID" value="NZ_NIOF01000003.1"/>
</dbReference>
<dbReference type="InterPro" id="IPR005846">
    <property type="entry name" value="A-D-PHexomutase_a/b/a-III"/>
</dbReference>
<reference evidence="12 13" key="1">
    <citation type="journal article" date="2008" name="Int. J. Syst. Evol. Microbiol.">
        <title>Description of Roseateles aquatilis sp. nov. and Roseateles terrae sp. nov., in the class Betaproteobacteria, and emended description of the genus Roseateles.</title>
        <authorList>
            <person name="Gomila M."/>
            <person name="Bowien B."/>
            <person name="Falsen E."/>
            <person name="Moore E.R."/>
            <person name="Lalucat J."/>
        </authorList>
    </citation>
    <scope>NUCLEOTIDE SEQUENCE [LARGE SCALE GENOMIC DNA]</scope>
    <source>
        <strain evidence="12 13">CCUG 48205</strain>
    </source>
</reference>
<evidence type="ECO:0000256" key="6">
    <source>
        <dbReference type="ARBA" id="ARBA00023235"/>
    </source>
</evidence>
<keyword evidence="6" id="KW-0413">Isomerase</keyword>
<dbReference type="Gene3D" id="3.40.120.10">
    <property type="entry name" value="Alpha-D-Glucose-1,6-Bisphosphate, subunit A, domain 3"/>
    <property type="match status" value="3"/>
</dbReference>
<dbReference type="Pfam" id="PF02878">
    <property type="entry name" value="PGM_PMM_I"/>
    <property type="match status" value="1"/>
</dbReference>
<dbReference type="Pfam" id="PF00408">
    <property type="entry name" value="PGM_PMM_IV"/>
    <property type="match status" value="1"/>
</dbReference>
<evidence type="ECO:0000256" key="2">
    <source>
        <dbReference type="ARBA" id="ARBA00010231"/>
    </source>
</evidence>
<accession>A0A246JFK2</accession>
<dbReference type="OrthoDB" id="9806956at2"/>